<dbReference type="GO" id="GO:0005886">
    <property type="term" value="C:plasma membrane"/>
    <property type="evidence" value="ECO:0007669"/>
    <property type="project" value="UniProtKB-SubCell"/>
</dbReference>
<dbReference type="Pfam" id="PF07705">
    <property type="entry name" value="CARDB"/>
    <property type="match status" value="1"/>
</dbReference>
<proteinExistence type="predicted"/>
<dbReference type="EMBL" id="JBHUDH010000058">
    <property type="protein sequence ID" value="MFD1526022.1"/>
    <property type="molecule type" value="Genomic_DNA"/>
</dbReference>
<reference evidence="4 5" key="1">
    <citation type="journal article" date="2019" name="Int. J. Syst. Evol. Microbiol.">
        <title>The Global Catalogue of Microorganisms (GCM) 10K type strain sequencing project: providing services to taxonomists for standard genome sequencing and annotation.</title>
        <authorList>
            <consortium name="The Broad Institute Genomics Platform"/>
            <consortium name="The Broad Institute Genome Sequencing Center for Infectious Disease"/>
            <person name="Wu L."/>
            <person name="Ma J."/>
        </authorList>
    </citation>
    <scope>NUCLEOTIDE SEQUENCE [LARGE SCALE GENOMIC DNA]</scope>
    <source>
        <strain evidence="4 5">CGMCC 1.12285</strain>
    </source>
</reference>
<keyword evidence="1" id="KW-0732">Signal</keyword>
<comment type="caution">
    <text evidence="4">The sequence shown here is derived from an EMBL/GenBank/DDBJ whole genome shotgun (WGS) entry which is preliminary data.</text>
</comment>
<evidence type="ECO:0000259" key="3">
    <source>
        <dbReference type="Pfam" id="PF07705"/>
    </source>
</evidence>
<dbReference type="Gene3D" id="2.60.40.10">
    <property type="entry name" value="Immunoglobulins"/>
    <property type="match status" value="2"/>
</dbReference>
<evidence type="ECO:0000313" key="4">
    <source>
        <dbReference type="EMBL" id="MFD1526022.1"/>
    </source>
</evidence>
<accession>A0ABD6B524</accession>
<keyword evidence="5" id="KW-1185">Reference proteome</keyword>
<evidence type="ECO:0000256" key="1">
    <source>
        <dbReference type="ARBA" id="ARBA00022729"/>
    </source>
</evidence>
<dbReference type="Proteomes" id="UP001597111">
    <property type="component" value="Unassembled WGS sequence"/>
</dbReference>
<dbReference type="InterPro" id="IPR011635">
    <property type="entry name" value="CARDB"/>
</dbReference>
<sequence length="663" mass="70090">MHRAVAVAVVLLLAGVQPAAAVTAADADASTWGTDRDAEPAVGPAASPTITVDTVLSLTPERAGSIGVVQTFGVPSEVTELRVTLDPQSNVTDAEGFSRLDGRTWEWDGETAEPRLRYEMAANRTADRDGPLAADGSYLYTDTGEWALVQQPNLGYQWRYRGTDSVSIDRTTRVDGEGAVGETTAFLGPHATYTREVAGQEIRLIVPEAASLADPPEEILDGLGNASQALRVGDRDPTVFAVAAPTDRVNWAAQGVQVGDTDFWVRASQPIDSVGSAWLHEYVHTRQSFRTADSGRWLTEASATWYAALLSHRQEGVSFARFAEYLDRGADDPQASSVLAEPTDWANHANYWKGALVTGEIDRRIRVATDRGATFQRVLAALNERTSPVTNEDILTAVGNAGGESTRTTAERLTTTSDTFEVWNRSAHREAFGGDAALLRVGFDPATDVRATGPYRNATLGAPVTLAAGETLSLRTTVENLGGASGEYAVTLRVDDRAVATANGTLAPGEQTTASLTHEFDEPGRYTVSIAGERFSVAVREPATPTVTDLAVEPRTVEPGEETTVTATVTNDGQAPGNATIPFTRDGETVATRTVTLGPGERTTVSATVELPAAGEYRVGAGDRAVDVRAVAPTTETTGPGFGVPAAIVAVLGALGLRRRSGS</sequence>
<dbReference type="RefSeq" id="WP_379818324.1">
    <property type="nucleotide sequence ID" value="NZ_JBHUDH010000058.1"/>
</dbReference>
<dbReference type="InterPro" id="IPR013783">
    <property type="entry name" value="Ig-like_fold"/>
</dbReference>
<protein>
    <submittedName>
        <fullName evidence="4">CARDB domain-containing protein</fullName>
    </submittedName>
</protein>
<dbReference type="NCBIfam" id="TIGR04126">
    <property type="entry name" value="PGF_CTERM"/>
    <property type="match status" value="1"/>
</dbReference>
<organism evidence="4 5">
    <name type="scientific">Halolamina salina</name>
    <dbReference type="NCBI Taxonomy" id="1220023"/>
    <lineage>
        <taxon>Archaea</taxon>
        <taxon>Methanobacteriati</taxon>
        <taxon>Methanobacteriota</taxon>
        <taxon>Stenosarchaea group</taxon>
        <taxon>Halobacteria</taxon>
        <taxon>Halobacteriales</taxon>
        <taxon>Haloferacaceae</taxon>
    </lineage>
</organism>
<feature type="domain" description="CARDB" evidence="3">
    <location>
        <begin position="550"/>
        <end position="619"/>
    </location>
</feature>
<evidence type="ECO:0000256" key="2">
    <source>
        <dbReference type="SAM" id="MobiDB-lite"/>
    </source>
</evidence>
<dbReference type="GO" id="GO:0030115">
    <property type="term" value="C:S-layer"/>
    <property type="evidence" value="ECO:0007669"/>
    <property type="project" value="UniProtKB-SubCell"/>
</dbReference>
<dbReference type="AlphaFoldDB" id="A0ABD6B524"/>
<dbReference type="InterPro" id="IPR026371">
    <property type="entry name" value="PGF_CTERM"/>
</dbReference>
<name>A0ABD6B524_9EURY</name>
<gene>
    <name evidence="4" type="ORF">ACFR9S_06845</name>
</gene>
<evidence type="ECO:0000313" key="5">
    <source>
        <dbReference type="Proteomes" id="UP001597111"/>
    </source>
</evidence>
<feature type="region of interest" description="Disordered" evidence="2">
    <location>
        <begin position="27"/>
        <end position="46"/>
    </location>
</feature>